<evidence type="ECO:0000313" key="1">
    <source>
        <dbReference type="EMBL" id="PZN73148.1"/>
    </source>
</evidence>
<evidence type="ECO:0000313" key="2">
    <source>
        <dbReference type="Proteomes" id="UP000249396"/>
    </source>
</evidence>
<sequence length="103" mass="11438">MQLLLFGEMNGFSYVAPPAPTFPVTAIKLRVAISQRRECKACLAWIYRYPEHREVNLDCPPWLLDAFGTSMSLTLRAAKPKQIGCPADLSVNPCRNDGVLALC</sequence>
<reference evidence="1 2" key="1">
    <citation type="journal article" date="2018" name="Aquat. Microb. Ecol.">
        <title>Gammaproteobacterial methanotrophs dominate.</title>
        <authorList>
            <person name="Rissanen A.J."/>
            <person name="Saarenheimo J."/>
            <person name="Tiirola M."/>
            <person name="Peura S."/>
            <person name="Aalto S.L."/>
            <person name="Karvinen A."/>
            <person name="Nykanen H."/>
        </authorList>
    </citation>
    <scope>NUCLEOTIDE SEQUENCE [LARGE SCALE GENOMIC DNA]</scope>
    <source>
        <strain evidence="1">AMbin10</strain>
    </source>
</reference>
<dbReference type="Proteomes" id="UP000249396">
    <property type="component" value="Unassembled WGS sequence"/>
</dbReference>
<name>A0A2W4QZ10_9GAMM</name>
<comment type="caution">
    <text evidence="1">The sequence shown here is derived from an EMBL/GenBank/DDBJ whole genome shotgun (WGS) entry which is preliminary data.</text>
</comment>
<protein>
    <submittedName>
        <fullName evidence="1">Uncharacterized protein</fullName>
    </submittedName>
</protein>
<proteinExistence type="predicted"/>
<dbReference type="EMBL" id="QJPH01000465">
    <property type="protein sequence ID" value="PZN73148.1"/>
    <property type="molecule type" value="Genomic_DNA"/>
</dbReference>
<dbReference type="AlphaFoldDB" id="A0A2W4QZ10"/>
<accession>A0A2W4QZ10</accession>
<gene>
    <name evidence="1" type="ORF">DM484_23320</name>
</gene>
<organism evidence="1 2">
    <name type="scientific">Candidatus Methylumidiphilus alinenensis</name>
    <dbReference type="NCBI Taxonomy" id="2202197"/>
    <lineage>
        <taxon>Bacteria</taxon>
        <taxon>Pseudomonadati</taxon>
        <taxon>Pseudomonadota</taxon>
        <taxon>Gammaproteobacteria</taxon>
        <taxon>Methylococcales</taxon>
        <taxon>Candidatus Methylumidiphilus</taxon>
    </lineage>
</organism>